<organism evidence="1 2">
    <name type="scientific">Fusarium phyllophilum</name>
    <dbReference type="NCBI Taxonomy" id="47803"/>
    <lineage>
        <taxon>Eukaryota</taxon>
        <taxon>Fungi</taxon>
        <taxon>Dikarya</taxon>
        <taxon>Ascomycota</taxon>
        <taxon>Pezizomycotina</taxon>
        <taxon>Sordariomycetes</taxon>
        <taxon>Hypocreomycetidae</taxon>
        <taxon>Hypocreales</taxon>
        <taxon>Nectriaceae</taxon>
        <taxon>Fusarium</taxon>
        <taxon>Fusarium fujikuroi species complex</taxon>
    </lineage>
</organism>
<comment type="caution">
    <text evidence="1">The sequence shown here is derived from an EMBL/GenBank/DDBJ whole genome shotgun (WGS) entry which is preliminary data.</text>
</comment>
<dbReference type="SUPFAM" id="SSF81383">
    <property type="entry name" value="F-box domain"/>
    <property type="match status" value="1"/>
</dbReference>
<gene>
    <name evidence="1" type="ORF">FPHYL_3728</name>
</gene>
<name>A0A8H5K6K6_9HYPO</name>
<reference evidence="1 2" key="1">
    <citation type="submission" date="2020-05" db="EMBL/GenBank/DDBJ databases">
        <title>Identification and distribution of gene clusters putatively required for synthesis of sphingolipid metabolism inhibitors in phylogenetically diverse species of the filamentous fungus Fusarium.</title>
        <authorList>
            <person name="Kim H.-S."/>
            <person name="Busman M."/>
            <person name="Brown D.W."/>
            <person name="Divon H."/>
            <person name="Uhlig S."/>
            <person name="Proctor R.H."/>
        </authorList>
    </citation>
    <scope>NUCLEOTIDE SEQUENCE [LARGE SCALE GENOMIC DNA]</scope>
    <source>
        <strain evidence="1 2">NRRL 13617</strain>
    </source>
</reference>
<dbReference type="InterPro" id="IPR036047">
    <property type="entry name" value="F-box-like_dom_sf"/>
</dbReference>
<evidence type="ECO:0000313" key="1">
    <source>
        <dbReference type="EMBL" id="KAF5566540.1"/>
    </source>
</evidence>
<evidence type="ECO:0000313" key="2">
    <source>
        <dbReference type="Proteomes" id="UP000582016"/>
    </source>
</evidence>
<dbReference type="OrthoDB" id="5279008at2759"/>
<sequence length="335" mass="37146">MCLKSPERQDPEEAPRARIQITTHMTHPLTELSASAAASDPAADLSSTLDNTGGDVEQVYIDDLILYLPVGVSALILAHLGPKGILQLRQTCRAMHAEIRIIFARQFFSRRRIRTDHEGLRTFESISKYSHLSQYVQRVEIVIDHAALFDQYITNTQGVKKALDNCAAPGLCKADAYRMDGADKVFNLKWGLKPAQIMANEATLAHRIIQAILTSIAISQLQIDTLAIKINTSAETSSCLTPDMLIGPSIAIIAKSQIISLRRLHLVLNPNDTKLATDPSAWISSFLHFIGLLPHLSELALEFGKRDTRGRRLDRLYKHGIDIPIPSTQKDASRD</sequence>
<protein>
    <recommendedName>
        <fullName evidence="3">F-box domain-containing protein</fullName>
    </recommendedName>
</protein>
<accession>A0A8H5K6K6</accession>
<proteinExistence type="predicted"/>
<dbReference type="CDD" id="cd09917">
    <property type="entry name" value="F-box_SF"/>
    <property type="match status" value="1"/>
</dbReference>
<dbReference type="EMBL" id="JAAOAQ010000109">
    <property type="protein sequence ID" value="KAF5566540.1"/>
    <property type="molecule type" value="Genomic_DNA"/>
</dbReference>
<keyword evidence="2" id="KW-1185">Reference proteome</keyword>
<dbReference type="AlphaFoldDB" id="A0A8H5K6K6"/>
<dbReference type="Proteomes" id="UP000582016">
    <property type="component" value="Unassembled WGS sequence"/>
</dbReference>
<evidence type="ECO:0008006" key="3">
    <source>
        <dbReference type="Google" id="ProtNLM"/>
    </source>
</evidence>